<evidence type="ECO:0000313" key="5">
    <source>
        <dbReference type="EMBL" id="MBE8715108.1"/>
    </source>
</evidence>
<gene>
    <name evidence="5" type="ORF">C4F49_15595</name>
</gene>
<dbReference type="Gene3D" id="3.40.50.300">
    <property type="entry name" value="P-loop containing nucleotide triphosphate hydrolases"/>
    <property type="match status" value="1"/>
</dbReference>
<reference evidence="5" key="1">
    <citation type="submission" date="2018-02" db="EMBL/GenBank/DDBJ databases">
        <authorList>
            <person name="Vasarhelyi B.M."/>
            <person name="Deshmukh S."/>
            <person name="Balint B."/>
            <person name="Kukolya J."/>
        </authorList>
    </citation>
    <scope>NUCLEOTIDE SEQUENCE</scope>
    <source>
        <strain evidence="5">KB22</strain>
    </source>
</reference>
<evidence type="ECO:0000259" key="4">
    <source>
        <dbReference type="PROSITE" id="PS50893"/>
    </source>
</evidence>
<dbReference type="AlphaFoldDB" id="A0A928YTE9"/>
<dbReference type="Proteomes" id="UP000616201">
    <property type="component" value="Unassembled WGS sequence"/>
</dbReference>
<evidence type="ECO:0000256" key="1">
    <source>
        <dbReference type="ARBA" id="ARBA00022592"/>
    </source>
</evidence>
<evidence type="ECO:0000256" key="3">
    <source>
        <dbReference type="ARBA" id="ARBA00022840"/>
    </source>
</evidence>
<keyword evidence="3 5" id="KW-0067">ATP-binding</keyword>
<dbReference type="EMBL" id="PRDK01000009">
    <property type="protein sequence ID" value="MBE8715108.1"/>
    <property type="molecule type" value="Genomic_DNA"/>
</dbReference>
<dbReference type="GO" id="GO:0016020">
    <property type="term" value="C:membrane"/>
    <property type="evidence" value="ECO:0007669"/>
    <property type="project" value="InterPro"/>
</dbReference>
<dbReference type="InterPro" id="IPR005670">
    <property type="entry name" value="PstB-like"/>
</dbReference>
<dbReference type="GO" id="GO:0005315">
    <property type="term" value="F:phosphate transmembrane transporter activity"/>
    <property type="evidence" value="ECO:0007669"/>
    <property type="project" value="InterPro"/>
</dbReference>
<dbReference type="SMART" id="SM00382">
    <property type="entry name" value="AAA"/>
    <property type="match status" value="1"/>
</dbReference>
<name>A0A928YTE9_9SPHI</name>
<dbReference type="GO" id="GO:0035435">
    <property type="term" value="P:phosphate ion transmembrane transport"/>
    <property type="evidence" value="ECO:0007669"/>
    <property type="project" value="InterPro"/>
</dbReference>
<keyword evidence="6" id="KW-1185">Reference proteome</keyword>
<keyword evidence="1" id="KW-0813">Transport</keyword>
<evidence type="ECO:0000313" key="6">
    <source>
        <dbReference type="Proteomes" id="UP000616201"/>
    </source>
</evidence>
<dbReference type="Pfam" id="PF00005">
    <property type="entry name" value="ABC_tran"/>
    <property type="match status" value="1"/>
</dbReference>
<feature type="domain" description="ABC transporter" evidence="4">
    <location>
        <begin position="23"/>
        <end position="264"/>
    </location>
</feature>
<keyword evidence="2" id="KW-0547">Nucleotide-binding</keyword>
<dbReference type="GO" id="GO:0016887">
    <property type="term" value="F:ATP hydrolysis activity"/>
    <property type="evidence" value="ECO:0007669"/>
    <property type="project" value="InterPro"/>
</dbReference>
<dbReference type="PANTHER" id="PTHR43423:SF1">
    <property type="entry name" value="ABC TRANSPORTER I FAMILY MEMBER 17"/>
    <property type="match status" value="1"/>
</dbReference>
<dbReference type="InterPro" id="IPR003593">
    <property type="entry name" value="AAA+_ATPase"/>
</dbReference>
<dbReference type="SUPFAM" id="SSF52540">
    <property type="entry name" value="P-loop containing nucleoside triphosphate hydrolases"/>
    <property type="match status" value="1"/>
</dbReference>
<dbReference type="CDD" id="cd03260">
    <property type="entry name" value="ABC_PstB_phosphate_transporter"/>
    <property type="match status" value="1"/>
</dbReference>
<dbReference type="GO" id="GO:0005524">
    <property type="term" value="F:ATP binding"/>
    <property type="evidence" value="ECO:0007669"/>
    <property type="project" value="UniProtKB-KW"/>
</dbReference>
<comment type="caution">
    <text evidence="5">The sequence shown here is derived from an EMBL/GenBank/DDBJ whole genome shotgun (WGS) entry which is preliminary data.</text>
</comment>
<keyword evidence="1" id="KW-0592">Phosphate transport</keyword>
<dbReference type="InterPro" id="IPR003439">
    <property type="entry name" value="ABC_transporter-like_ATP-bd"/>
</dbReference>
<dbReference type="InterPro" id="IPR027417">
    <property type="entry name" value="P-loop_NTPase"/>
</dbReference>
<proteinExistence type="predicted"/>
<dbReference type="PROSITE" id="PS50893">
    <property type="entry name" value="ABC_TRANSPORTER_2"/>
    <property type="match status" value="1"/>
</dbReference>
<dbReference type="RefSeq" id="WP_196936958.1">
    <property type="nucleotide sequence ID" value="NZ_MU158698.1"/>
</dbReference>
<dbReference type="PANTHER" id="PTHR43423">
    <property type="entry name" value="ABC TRANSPORTER I FAMILY MEMBER 17"/>
    <property type="match status" value="1"/>
</dbReference>
<evidence type="ECO:0000256" key="2">
    <source>
        <dbReference type="ARBA" id="ARBA00022741"/>
    </source>
</evidence>
<protein>
    <submittedName>
        <fullName evidence="5">Phosphate ABC transporter ATP-binding protein</fullName>
    </submittedName>
</protein>
<sequence>MHTLSSIETKKTQNIVMPSIPHIRIENLNVTIDGRHILKNINLDIPNNSITSIIGPSGCGKTTLLKTLNRLVDDAKGVEVNGSVLVNGEDIYGKDAEVTHIRKQMGLLSQKPFPLPMSIFDNVAYGPRIHGTRNKKVLNSIVELQLRNVGLWDEVKDRLHASATQLSIGQQQRLCLARGLAVEPEIILGDESTSALDPISTQTIENLLVELKDRYTIVLVTHILRQARRVSDYIVFVYNGEIVEFGKSEDILLNPQHELTQQYVKGFIA</sequence>
<accession>A0A928YTE9</accession>
<organism evidence="5 6">
    <name type="scientific">Sphingobacterium hungaricum</name>
    <dbReference type="NCBI Taxonomy" id="2082723"/>
    <lineage>
        <taxon>Bacteria</taxon>
        <taxon>Pseudomonadati</taxon>
        <taxon>Bacteroidota</taxon>
        <taxon>Sphingobacteriia</taxon>
        <taxon>Sphingobacteriales</taxon>
        <taxon>Sphingobacteriaceae</taxon>
        <taxon>Sphingobacterium</taxon>
    </lineage>
</organism>